<dbReference type="Proteomes" id="UP000320055">
    <property type="component" value="Unassembled WGS sequence"/>
</dbReference>
<proteinExistence type="predicted"/>
<accession>A0A563VVM3</accession>
<name>A0A563VVM3_9CYAN</name>
<organism evidence="1 2">
    <name type="scientific">Hyella patelloides LEGE 07179</name>
    <dbReference type="NCBI Taxonomy" id="945734"/>
    <lineage>
        <taxon>Bacteria</taxon>
        <taxon>Bacillati</taxon>
        <taxon>Cyanobacteriota</taxon>
        <taxon>Cyanophyceae</taxon>
        <taxon>Pleurocapsales</taxon>
        <taxon>Hyellaceae</taxon>
        <taxon>Hyella</taxon>
    </lineage>
</organism>
<dbReference type="PANTHER" id="PTHR36220">
    <property type="entry name" value="UNNAMED PRODUCT"/>
    <property type="match status" value="1"/>
</dbReference>
<evidence type="ECO:0000313" key="2">
    <source>
        <dbReference type="Proteomes" id="UP000320055"/>
    </source>
</evidence>
<reference evidence="1 2" key="1">
    <citation type="submission" date="2019-01" db="EMBL/GenBank/DDBJ databases">
        <authorList>
            <person name="Brito A."/>
        </authorList>
    </citation>
    <scope>NUCLEOTIDE SEQUENCE [LARGE SCALE GENOMIC DNA]</scope>
    <source>
        <strain evidence="1">1</strain>
    </source>
</reference>
<dbReference type="PANTHER" id="PTHR36220:SF1">
    <property type="entry name" value="GAMMA TUBULIN COMPLEX COMPONENT C-TERMINAL DOMAIN-CONTAINING PROTEIN"/>
    <property type="match status" value="1"/>
</dbReference>
<protein>
    <recommendedName>
        <fullName evidence="3">Lipoprotein</fullName>
    </recommendedName>
</protein>
<dbReference type="OrthoDB" id="581069at2"/>
<evidence type="ECO:0000313" key="1">
    <source>
        <dbReference type="EMBL" id="VEP15451.1"/>
    </source>
</evidence>
<dbReference type="PROSITE" id="PS51257">
    <property type="entry name" value="PROKAR_LIPOPROTEIN"/>
    <property type="match status" value="1"/>
</dbReference>
<dbReference type="RefSeq" id="WP_144874234.1">
    <property type="nucleotide sequence ID" value="NZ_LR214073.1"/>
</dbReference>
<gene>
    <name evidence="1" type="ORF">H1P_3360008</name>
</gene>
<dbReference type="EMBL" id="CAACVJ010000264">
    <property type="protein sequence ID" value="VEP15451.1"/>
    <property type="molecule type" value="Genomic_DNA"/>
</dbReference>
<evidence type="ECO:0008006" key="3">
    <source>
        <dbReference type="Google" id="ProtNLM"/>
    </source>
</evidence>
<dbReference type="AlphaFoldDB" id="A0A563VVM3"/>
<sequence>MKVIKLFIVSIACLSIGGCQIDLSKQCFNLQPGDSNSFGASLAMSDNYLAVGDPKANRVVIYSRNDRGKWFRSKNVLPPKDSAAYKFGSGFGFDVSLDQYTLVIGSFTKYTKKEVNSSKDLQQSFSNSFAEAVYQTKLDREIKVDRIDAINKEVIFGSLVDADLEKQFFLTSQKEQIQQGKSIVNVLFDGNIIRISEPKNNQNRGFGFDIAINNNLLLVAAPSINKEGGAWLFDLDNLKKETELLSAPNVLLGTTIAISDQFAVVGESLPNRVTAISSSSSKTMIKALKSNNTMFIDGYGTLSLDGNILTRMHHAIAGTNDSTFLEIFYLYENAQPRLIKKQKNVSHALVKNNLLTTIQNTNTGKKLCIKPVI</sequence>
<keyword evidence="2" id="KW-1185">Reference proteome</keyword>